<sequence>MTVVRYERRGPVAVVTMNRPEYRNAQNSAMTYALDEAFYRAAADDEVRVVVLAGEGPHFSAGHDIGSPGRDAHVSFGRRAGLWWDHVGKEGAESRFARESEVYLGMCRRWRELPKPMIAMVQGACVAGGLMLAWVCDLIVASDDAFFADPVVRMGIPGVEYFAHPWAMPPRVARELLYTGDRMTAGRAYEVGMVNRVVPRERLAEEVFALAGRIAAMPRLGLALAKKAVNQAEDLQGMHAGMDSVFGLHHLAHAHNAETSADALAGMDPASMKAAASGGSGSGGSGSGSGGADPAAGGSATAQPAAGEAGPARAEAAPDGP</sequence>
<dbReference type="SUPFAM" id="SSF52096">
    <property type="entry name" value="ClpP/crotonase"/>
    <property type="match status" value="1"/>
</dbReference>
<dbReference type="CDD" id="cd06558">
    <property type="entry name" value="crotonase-like"/>
    <property type="match status" value="1"/>
</dbReference>
<dbReference type="PANTHER" id="PTHR43802:SF1">
    <property type="entry name" value="IP11341P-RELATED"/>
    <property type="match status" value="1"/>
</dbReference>
<dbReference type="Gene3D" id="3.90.226.10">
    <property type="entry name" value="2-enoyl-CoA Hydratase, Chain A, domain 1"/>
    <property type="match status" value="1"/>
</dbReference>
<dbReference type="Pfam" id="PF00378">
    <property type="entry name" value="ECH_1"/>
    <property type="match status" value="2"/>
</dbReference>
<dbReference type="AlphaFoldDB" id="A0AA37F7I1"/>
<feature type="compositionally biased region" description="Gly residues" evidence="2">
    <location>
        <begin position="278"/>
        <end position="291"/>
    </location>
</feature>
<comment type="similarity">
    <text evidence="1">Belongs to the enoyl-CoA hydratase/isomerase family.</text>
</comment>
<proteinExistence type="inferred from homology"/>
<dbReference type="InterPro" id="IPR029045">
    <property type="entry name" value="ClpP/crotonase-like_dom_sf"/>
</dbReference>
<organism evidence="3 4">
    <name type="scientific">Planomonospora parontospora</name>
    <dbReference type="NCBI Taxonomy" id="58119"/>
    <lineage>
        <taxon>Bacteria</taxon>
        <taxon>Bacillati</taxon>
        <taxon>Actinomycetota</taxon>
        <taxon>Actinomycetes</taxon>
        <taxon>Streptosporangiales</taxon>
        <taxon>Streptosporangiaceae</taxon>
        <taxon>Planomonospora</taxon>
    </lineage>
</organism>
<feature type="region of interest" description="Disordered" evidence="2">
    <location>
        <begin position="271"/>
        <end position="321"/>
    </location>
</feature>
<evidence type="ECO:0000313" key="4">
    <source>
        <dbReference type="Proteomes" id="UP000627984"/>
    </source>
</evidence>
<dbReference type="PANTHER" id="PTHR43802">
    <property type="entry name" value="ENOYL-COA HYDRATASE"/>
    <property type="match status" value="1"/>
</dbReference>
<reference evidence="3" key="2">
    <citation type="submission" date="2022-09" db="EMBL/GenBank/DDBJ databases">
        <authorList>
            <person name="Sun Q."/>
            <person name="Ohkuma M."/>
        </authorList>
    </citation>
    <scope>NUCLEOTIDE SEQUENCE</scope>
    <source>
        <strain evidence="3">JCM 3093</strain>
    </source>
</reference>
<dbReference type="RefSeq" id="WP_191897846.1">
    <property type="nucleotide sequence ID" value="NZ_BMQD01000027.1"/>
</dbReference>
<dbReference type="NCBIfam" id="NF006140">
    <property type="entry name" value="PRK08290.1"/>
    <property type="match status" value="1"/>
</dbReference>
<name>A0AA37F7I1_9ACTN</name>
<evidence type="ECO:0000256" key="1">
    <source>
        <dbReference type="ARBA" id="ARBA00005254"/>
    </source>
</evidence>
<evidence type="ECO:0000313" key="3">
    <source>
        <dbReference type="EMBL" id="GGK93352.1"/>
    </source>
</evidence>
<evidence type="ECO:0000256" key="2">
    <source>
        <dbReference type="SAM" id="MobiDB-lite"/>
    </source>
</evidence>
<accession>A0AA37F7I1</accession>
<comment type="caution">
    <text evidence="3">The sequence shown here is derived from an EMBL/GenBank/DDBJ whole genome shotgun (WGS) entry which is preliminary data.</text>
</comment>
<dbReference type="GO" id="GO:0003824">
    <property type="term" value="F:catalytic activity"/>
    <property type="evidence" value="ECO:0007669"/>
    <property type="project" value="UniProtKB-ARBA"/>
</dbReference>
<dbReference type="InterPro" id="IPR001753">
    <property type="entry name" value="Enoyl-CoA_hydra/iso"/>
</dbReference>
<dbReference type="EMBL" id="BMQD01000027">
    <property type="protein sequence ID" value="GGK93352.1"/>
    <property type="molecule type" value="Genomic_DNA"/>
</dbReference>
<gene>
    <name evidence="3" type="primary">paaG</name>
    <name evidence="3" type="ORF">GCM10010126_60830</name>
</gene>
<dbReference type="Proteomes" id="UP000627984">
    <property type="component" value="Unassembled WGS sequence"/>
</dbReference>
<reference evidence="3" key="1">
    <citation type="journal article" date="2014" name="Int. J. Syst. Evol. Microbiol.">
        <title>Complete genome sequence of Corynebacterium casei LMG S-19264T (=DSM 44701T), isolated from a smear-ripened cheese.</title>
        <authorList>
            <consortium name="US DOE Joint Genome Institute (JGI-PGF)"/>
            <person name="Walter F."/>
            <person name="Albersmeier A."/>
            <person name="Kalinowski J."/>
            <person name="Ruckert C."/>
        </authorList>
    </citation>
    <scope>NUCLEOTIDE SEQUENCE</scope>
    <source>
        <strain evidence="3">JCM 3093</strain>
    </source>
</reference>
<feature type="compositionally biased region" description="Low complexity" evidence="2">
    <location>
        <begin position="292"/>
        <end position="321"/>
    </location>
</feature>
<protein>
    <submittedName>
        <fullName evidence="3">Enoyl-CoA hydratase</fullName>
    </submittedName>
</protein>